<feature type="non-terminal residue" evidence="1">
    <location>
        <position position="247"/>
    </location>
</feature>
<reference evidence="1" key="1">
    <citation type="journal article" date="2014" name="Front. Microbiol.">
        <title>High frequency of phylogenetically diverse reductive dehalogenase-homologous genes in deep subseafloor sedimentary metagenomes.</title>
        <authorList>
            <person name="Kawai M."/>
            <person name="Futagami T."/>
            <person name="Toyoda A."/>
            <person name="Takaki Y."/>
            <person name="Nishi S."/>
            <person name="Hori S."/>
            <person name="Arai W."/>
            <person name="Tsubouchi T."/>
            <person name="Morono Y."/>
            <person name="Uchiyama I."/>
            <person name="Ito T."/>
            <person name="Fujiyama A."/>
            <person name="Inagaki F."/>
            <person name="Takami H."/>
        </authorList>
    </citation>
    <scope>NUCLEOTIDE SEQUENCE</scope>
    <source>
        <strain evidence="1">Expedition CK06-06</strain>
    </source>
</reference>
<gene>
    <name evidence="1" type="ORF">S03H2_58589</name>
</gene>
<feature type="non-terminal residue" evidence="1">
    <location>
        <position position="1"/>
    </location>
</feature>
<sequence length="247" mass="28426">QQPISEAQLIGRGARYFPFATEEHPDRFKRKFDADLNNELRVLEELHFHSVYDNRYISELTRALIEEGLKDEKEVVRQLKLKESFKASDFYKDGIIYINERIVNDYKDIMSIADMGVKKRNYLHKIATGRGITGALLGEDEKVDVIPDAKQKDVPVNKIERHIVQNALARNPFYTFSSLSRYFPNVKSKLEFIESVDYLAGLEITFQGDPKQLEDLPNVEKLEAISGLLAQIEAEVKQNITEFIGTE</sequence>
<name>X1L4T0_9ZZZZ</name>
<comment type="caution">
    <text evidence="1">The sequence shown here is derived from an EMBL/GenBank/DDBJ whole genome shotgun (WGS) entry which is preliminary data.</text>
</comment>
<organism evidence="1">
    <name type="scientific">marine sediment metagenome</name>
    <dbReference type="NCBI Taxonomy" id="412755"/>
    <lineage>
        <taxon>unclassified sequences</taxon>
        <taxon>metagenomes</taxon>
        <taxon>ecological metagenomes</taxon>
    </lineage>
</organism>
<dbReference type="EMBL" id="BARU01037629">
    <property type="protein sequence ID" value="GAH89173.1"/>
    <property type="molecule type" value="Genomic_DNA"/>
</dbReference>
<proteinExistence type="predicted"/>
<accession>X1L4T0</accession>
<dbReference type="AlphaFoldDB" id="X1L4T0"/>
<evidence type="ECO:0000313" key="1">
    <source>
        <dbReference type="EMBL" id="GAH89173.1"/>
    </source>
</evidence>
<protein>
    <submittedName>
        <fullName evidence="1">Uncharacterized protein</fullName>
    </submittedName>
</protein>